<dbReference type="Pfam" id="PF09346">
    <property type="entry name" value="SMI1_KNR4"/>
    <property type="match status" value="1"/>
</dbReference>
<evidence type="ECO:0000259" key="1">
    <source>
        <dbReference type="Pfam" id="PF09346"/>
    </source>
</evidence>
<dbReference type="RefSeq" id="WP_022612427.1">
    <property type="nucleotide sequence ID" value="NZ_LK391965.1"/>
</dbReference>
<dbReference type="Proteomes" id="UP000018211">
    <property type="component" value="Unassembled WGS sequence"/>
</dbReference>
<dbReference type="AlphaFoldDB" id="A0AAV2VTG2"/>
<comment type="caution">
    <text evidence="2">The sequence shown here is derived from an EMBL/GenBank/DDBJ whole genome shotgun (WGS) entry which is preliminary data.</text>
</comment>
<organism evidence="2 3">
    <name type="scientific">Vibrio nigripulchritudo SOn1</name>
    <dbReference type="NCBI Taxonomy" id="1238450"/>
    <lineage>
        <taxon>Bacteria</taxon>
        <taxon>Pseudomonadati</taxon>
        <taxon>Pseudomonadota</taxon>
        <taxon>Gammaproteobacteria</taxon>
        <taxon>Vibrionales</taxon>
        <taxon>Vibrionaceae</taxon>
        <taxon>Vibrio</taxon>
    </lineage>
</organism>
<dbReference type="InterPro" id="IPR018958">
    <property type="entry name" value="Knr4/Smi1-like_dom"/>
</dbReference>
<proteinExistence type="predicted"/>
<evidence type="ECO:0000313" key="2">
    <source>
        <dbReference type="EMBL" id="CCO47723.1"/>
    </source>
</evidence>
<dbReference type="Gene3D" id="3.40.1580.10">
    <property type="entry name" value="SMI1/KNR4-like"/>
    <property type="match status" value="1"/>
</dbReference>
<dbReference type="InterPro" id="IPR037883">
    <property type="entry name" value="Knr4/Smi1-like_sf"/>
</dbReference>
<evidence type="ECO:0000313" key="3">
    <source>
        <dbReference type="Proteomes" id="UP000018211"/>
    </source>
</evidence>
<accession>A0AAV2VTG2</accession>
<dbReference type="EMBL" id="CAOF01000125">
    <property type="protein sequence ID" value="CCO47723.1"/>
    <property type="molecule type" value="Genomic_DNA"/>
</dbReference>
<gene>
    <name evidence="2" type="ORF">VIBNISOn1_340038</name>
</gene>
<feature type="domain" description="Knr4/Smi1-like" evidence="1">
    <location>
        <begin position="25"/>
        <end position="121"/>
    </location>
</feature>
<dbReference type="SUPFAM" id="SSF160631">
    <property type="entry name" value="SMI1/KNR4-like"/>
    <property type="match status" value="1"/>
</dbReference>
<name>A0AAV2VTG2_9VIBR</name>
<sequence>MKNSLSQLYQLNQGVSTKVLRNSVNELPFPLHPSYIELLLISNGLYSEDSLALLEIEVLKSRNDDYEVQIYLPNYVMIGDNGCGIALLMKEGDECLYEVDMGVMDEESMHKSADNLHQFLIEFKGKTLDFRE</sequence>
<reference evidence="2 3" key="1">
    <citation type="journal article" date="2013" name="ISME J.">
        <title>Comparative genomics of pathogenic lineages of Vibrio nigripulchritudo identifies virulence-associated traits.</title>
        <authorList>
            <person name="Goudenege D."/>
            <person name="Labreuche Y."/>
            <person name="Krin E."/>
            <person name="Ansquer D."/>
            <person name="Mangenot S."/>
            <person name="Calteau A."/>
            <person name="Medigue C."/>
            <person name="Mazel D."/>
            <person name="Polz M.F."/>
            <person name="Le Roux F."/>
        </authorList>
    </citation>
    <scope>NUCLEOTIDE SEQUENCE [LARGE SCALE GENOMIC DNA]</scope>
    <source>
        <strain evidence="2 3">SOn1</strain>
    </source>
</reference>
<protein>
    <recommendedName>
        <fullName evidence="1">Knr4/Smi1-like domain-containing protein</fullName>
    </recommendedName>
</protein>